<accession>F9ZWY2</accession>
<dbReference type="STRING" id="857087.Metme_3789"/>
<dbReference type="AlphaFoldDB" id="F9ZWY2"/>
<dbReference type="HOGENOM" id="CLU_2585647_0_0_6"/>
<reference evidence="1 2" key="1">
    <citation type="journal article" date="2011" name="J. Bacteriol.">
        <title>Complete Genome Sequence of the Aerobic Marine Methanotroph Methylomonas methanica MC09.</title>
        <authorList>
            <person name="Boden R."/>
            <person name="Cunliffe M."/>
            <person name="Scanlan J."/>
            <person name="Moussard H."/>
            <person name="Kits K.D."/>
            <person name="Klotz M.G."/>
            <person name="Jetten M.S."/>
            <person name="Vuilleumier S."/>
            <person name="Han J."/>
            <person name="Peters L."/>
            <person name="Mikhailova N."/>
            <person name="Teshima H."/>
            <person name="Tapia R."/>
            <person name="Kyrpides N."/>
            <person name="Ivanova N."/>
            <person name="Pagani I."/>
            <person name="Cheng J.F."/>
            <person name="Goodwin L."/>
            <person name="Han C."/>
            <person name="Hauser L."/>
            <person name="Land M.L."/>
            <person name="Lapidus A."/>
            <person name="Lucas S."/>
            <person name="Pitluck S."/>
            <person name="Woyke T."/>
            <person name="Stein L."/>
            <person name="Murrell J.C."/>
        </authorList>
    </citation>
    <scope>NUCLEOTIDE SEQUENCE [LARGE SCALE GENOMIC DNA]</scope>
    <source>
        <strain evidence="1 2">MC09</strain>
    </source>
</reference>
<organism evidence="1 2">
    <name type="scientific">Methylomonas methanica (strain DSM 25384 / MC09)</name>
    <dbReference type="NCBI Taxonomy" id="857087"/>
    <lineage>
        <taxon>Bacteria</taxon>
        <taxon>Pseudomonadati</taxon>
        <taxon>Pseudomonadota</taxon>
        <taxon>Gammaproteobacteria</taxon>
        <taxon>Methylococcales</taxon>
        <taxon>Methylococcaceae</taxon>
        <taxon>Methylomonas</taxon>
    </lineage>
</organism>
<evidence type="ECO:0000313" key="1">
    <source>
        <dbReference type="EMBL" id="AEG02144.1"/>
    </source>
</evidence>
<protein>
    <submittedName>
        <fullName evidence="1">Uncharacterized protein</fullName>
    </submittedName>
</protein>
<reference key="2">
    <citation type="submission" date="2011-05" db="EMBL/GenBank/DDBJ databases">
        <title>Complete genome sequence of the aerobic marine methanotroph Methylomonas methanica MC09.</title>
        <authorList>
            <person name="Boden R."/>
            <person name="Cunliffe M."/>
            <person name="Scanlan J."/>
            <person name="Moussard H."/>
            <person name="Kits K.D."/>
            <person name="Klotz M."/>
            <person name="Jetten M."/>
            <person name="Vuilleumier S."/>
            <person name="Han J."/>
            <person name="Peters L."/>
            <person name="Mikhailova N."/>
            <person name="Teshima H."/>
            <person name="Tapia R."/>
            <person name="Kyrpides N."/>
            <person name="Ivanova N."/>
            <person name="Pagani I."/>
            <person name="Cheng J.-F."/>
            <person name="Goodwin L."/>
            <person name="Han C."/>
            <person name="Hauser L."/>
            <person name="Land M."/>
            <person name="Lapidus A."/>
            <person name="Lucas S."/>
            <person name="Pitluck S."/>
            <person name="Woyke T."/>
            <person name="Stein L.Y."/>
            <person name="Murrell C."/>
        </authorList>
    </citation>
    <scope>NUCLEOTIDE SEQUENCE</scope>
    <source>
        <strain>MC09</strain>
    </source>
</reference>
<dbReference type="KEGG" id="mmt:Metme_3789"/>
<reference evidence="2" key="3">
    <citation type="submission" date="2011-05" db="EMBL/GenBank/DDBJ databases">
        <title>Complete sequence of Methylomonas methanica MC09.</title>
        <authorList>
            <consortium name="US DOE Joint Genome Institute"/>
            <person name="Lucas S."/>
            <person name="Han J."/>
            <person name="Lapidus A."/>
            <person name="Cheng J.-F."/>
            <person name="Goodwin L."/>
            <person name="Pitluck S."/>
            <person name="Peters L."/>
            <person name="Mikhailova N."/>
            <person name="Teshima H."/>
            <person name="Han C."/>
            <person name="Tapia R."/>
            <person name="Land M."/>
            <person name="Hauser L."/>
            <person name="Kyrpides N."/>
            <person name="Ivanova N."/>
            <person name="Pagani I."/>
            <person name="Stein L."/>
            <person name="Woyke T."/>
        </authorList>
    </citation>
    <scope>NUCLEOTIDE SEQUENCE [LARGE SCALE GENOMIC DNA]</scope>
    <source>
        <strain evidence="2">MC09</strain>
    </source>
</reference>
<gene>
    <name evidence="1" type="ordered locus">Metme_3789</name>
</gene>
<name>F9ZWY2_METMM</name>
<sequence>MNAYKIKDGIEFMYIENKIPDSKEVEQTNFRYLGKVGSDIFIYSANDSEIIIINQSSLYPLRMKESHIHEQPKTEAEKES</sequence>
<evidence type="ECO:0000313" key="2">
    <source>
        <dbReference type="Proteomes" id="UP000008888"/>
    </source>
</evidence>
<dbReference type="RefSeq" id="WP_013820361.1">
    <property type="nucleotide sequence ID" value="NC_015572.1"/>
</dbReference>
<keyword evidence="2" id="KW-1185">Reference proteome</keyword>
<proteinExistence type="predicted"/>
<dbReference type="Proteomes" id="UP000008888">
    <property type="component" value="Chromosome"/>
</dbReference>
<dbReference type="EMBL" id="CP002738">
    <property type="protein sequence ID" value="AEG02144.1"/>
    <property type="molecule type" value="Genomic_DNA"/>
</dbReference>